<keyword evidence="2" id="KW-0418">Kinase</keyword>
<dbReference type="InterPro" id="IPR016230">
    <property type="entry name" value="PrkA/YeaG"/>
</dbReference>
<dbReference type="Proteomes" id="UP000597459">
    <property type="component" value="Unassembled WGS sequence"/>
</dbReference>
<comment type="caution">
    <text evidence="2">The sequence shown here is derived from an EMBL/GenBank/DDBJ whole genome shotgun (WGS) entry which is preliminary data.</text>
</comment>
<dbReference type="EMBL" id="WOTH01000002">
    <property type="protein sequence ID" value="NHO52602.1"/>
    <property type="molecule type" value="Genomic_DNA"/>
</dbReference>
<sequence length="648" mass="73837">MASVSDVFSLATAMRDRHRETEMSLADYLDLCRTDPSCYASAAERMLKAIGEPVLVDTSRDPRLSRIFMNRTVRTYPAFKDFYGMEETIEQIVGFFRHAAQGLEERKQIIYLLGPVGGGKSSLGERLKSLMEHEPIYVLKAGRHLSPIFESPLGLFDPFTMGDALERDYAIPRRVLTGIASPWALKRLEEFDGDISRFTVVKLHPSRLRQIAIAKTEPGDDNNQDVSALVGKVDIRQLEHFSQNDPDAYSFSGGLNRANQGILEFVEMFKAPIKMLHPLLTATQEGNYVGTENIGSIPFTGVILAHSNEAEWQSFRNNRTNEAFLDRVSVIKVPYCLRVTEEAKIYEKLVDSSALKDAPLAPNTLDMLARFAVLSRLKPHPNSTQYAKLRVYDGENIRETDPKARTMQEYRDAAGVDEGMDGVSTRFAYKVLSATFNHDSTEISADPVHLMYVLEQTVRREQFPPEVEANYLAVLKSELAGRYAEFLGNEIQKAYLESYNDYGQNLFDRYLDYADAWIEDQDFKDPDTGQMLNRDLLNAELTKIEKPAGIANPKDFRNEVVKFSLRARASNGGHNPSWNAYEKIRDVIEKRMFSQVEDLLPVISFGSKKDGDTERKHDEFVERMMERGYTERQVRRLVEWYMRVKQSA</sequence>
<dbReference type="Pfam" id="PF08298">
    <property type="entry name" value="AAA_PrkA"/>
    <property type="match status" value="1"/>
</dbReference>
<evidence type="ECO:0000259" key="1">
    <source>
        <dbReference type="SMART" id="SM00763"/>
    </source>
</evidence>
<dbReference type="AlphaFoldDB" id="A0A967B2N1"/>
<reference evidence="2" key="1">
    <citation type="submission" date="2019-11" db="EMBL/GenBank/DDBJ databases">
        <title>Description of new Acetobacter species.</title>
        <authorList>
            <person name="Cleenwerck I."/>
            <person name="Sombolestani A.S."/>
        </authorList>
    </citation>
    <scope>NUCLEOTIDE SEQUENCE</scope>
    <source>
        <strain evidence="2">LMG 1626</strain>
    </source>
</reference>
<dbReference type="InterPro" id="IPR013153">
    <property type="entry name" value="Prk_AAA"/>
</dbReference>
<keyword evidence="2" id="KW-0808">Transferase</keyword>
<dbReference type="InterPro" id="IPR057741">
    <property type="entry name" value="YeaG"/>
</dbReference>
<keyword evidence="3" id="KW-1185">Reference proteome</keyword>
<dbReference type="SMART" id="SM00763">
    <property type="entry name" value="AAA_PrkA"/>
    <property type="match status" value="1"/>
</dbReference>
<evidence type="ECO:0000313" key="2">
    <source>
        <dbReference type="EMBL" id="NHO52602.1"/>
    </source>
</evidence>
<dbReference type="GO" id="GO:0004672">
    <property type="term" value="F:protein kinase activity"/>
    <property type="evidence" value="ECO:0007669"/>
    <property type="project" value="InterPro"/>
</dbReference>
<organism evidence="2 3">
    <name type="scientific">Acetobacter estunensis</name>
    <dbReference type="NCBI Taxonomy" id="104097"/>
    <lineage>
        <taxon>Bacteria</taxon>
        <taxon>Pseudomonadati</taxon>
        <taxon>Pseudomonadota</taxon>
        <taxon>Alphaproteobacteria</taxon>
        <taxon>Acetobacterales</taxon>
        <taxon>Acetobacteraceae</taxon>
        <taxon>Acetobacter</taxon>
    </lineage>
</organism>
<gene>
    <name evidence="2" type="ORF">GOB87_01300</name>
</gene>
<dbReference type="Pfam" id="PF06798">
    <property type="entry name" value="PrkA"/>
    <property type="match status" value="1"/>
</dbReference>
<dbReference type="NCBIfam" id="NF011999">
    <property type="entry name" value="PRK15455.1"/>
    <property type="match status" value="1"/>
</dbReference>
<dbReference type="PANTHER" id="PTHR30267:SF2">
    <property type="entry name" value="PROTEIN PRKA"/>
    <property type="match status" value="1"/>
</dbReference>
<feature type="domain" description="PrkA AAA" evidence="1">
    <location>
        <begin position="23"/>
        <end position="384"/>
    </location>
</feature>
<name>A0A967B2N1_9PROT</name>
<accession>A0A967B2N1</accession>
<protein>
    <submittedName>
        <fullName evidence="2">PrkA family serine protein kinase</fullName>
    </submittedName>
</protein>
<proteinExistence type="predicted"/>
<dbReference type="InterPro" id="IPR027417">
    <property type="entry name" value="P-loop_NTPase"/>
</dbReference>
<dbReference type="PANTHER" id="PTHR30267">
    <property type="entry name" value="PROTEIN KINASE PRKA"/>
    <property type="match status" value="1"/>
</dbReference>
<dbReference type="PIRSF" id="PIRSF000549">
    <property type="entry name" value="Ser_prot_kin"/>
    <property type="match status" value="1"/>
</dbReference>
<dbReference type="RefSeq" id="WP_166312744.1">
    <property type="nucleotide sequence ID" value="NZ_JAHRDV010000002.1"/>
</dbReference>
<dbReference type="InterPro" id="IPR010650">
    <property type="entry name" value="PrkA_C"/>
</dbReference>
<dbReference type="SUPFAM" id="SSF52540">
    <property type="entry name" value="P-loop containing nucleoside triphosphate hydrolases"/>
    <property type="match status" value="1"/>
</dbReference>
<evidence type="ECO:0000313" key="3">
    <source>
        <dbReference type="Proteomes" id="UP000597459"/>
    </source>
</evidence>